<organism evidence="6 7">
    <name type="scientific">Phenylobacterium parvum</name>
    <dbReference type="NCBI Taxonomy" id="2201350"/>
    <lineage>
        <taxon>Bacteria</taxon>
        <taxon>Pseudomonadati</taxon>
        <taxon>Pseudomonadota</taxon>
        <taxon>Alphaproteobacteria</taxon>
        <taxon>Caulobacterales</taxon>
        <taxon>Caulobacteraceae</taxon>
        <taxon>Phenylobacterium</taxon>
    </lineage>
</organism>
<dbReference type="PRINTS" id="PR00080">
    <property type="entry name" value="SDRFAMILY"/>
</dbReference>
<dbReference type="PRINTS" id="PR00081">
    <property type="entry name" value="GDHRDH"/>
</dbReference>
<evidence type="ECO:0000256" key="5">
    <source>
        <dbReference type="RuleBase" id="RU000363"/>
    </source>
</evidence>
<reference evidence="7" key="1">
    <citation type="submission" date="2018-05" db="EMBL/GenBank/DDBJ databases">
        <title>Genome sequencing of Phenylobacterium sp. HYN0004.</title>
        <authorList>
            <person name="Yi H."/>
            <person name="Baek C."/>
        </authorList>
    </citation>
    <scope>NUCLEOTIDE SEQUENCE [LARGE SCALE GENOMIC DNA]</scope>
    <source>
        <strain evidence="7">HYN0004</strain>
    </source>
</reference>
<dbReference type="InterPro" id="IPR020904">
    <property type="entry name" value="Sc_DH/Rdtase_CS"/>
</dbReference>
<protein>
    <recommendedName>
        <fullName evidence="4">D-xylose 1-dehydrogenase</fullName>
        <ecNumber evidence="3">1.1.1.175</ecNumber>
    </recommendedName>
</protein>
<dbReference type="Pfam" id="PF00106">
    <property type="entry name" value="adh_short"/>
    <property type="match status" value="1"/>
</dbReference>
<dbReference type="EC" id="1.1.1.175" evidence="3"/>
<dbReference type="PANTHER" id="PTHR43391:SF26">
    <property type="entry name" value="BLL7251 PROTEIN"/>
    <property type="match status" value="1"/>
</dbReference>
<accession>A0A2Z3HJ18</accession>
<dbReference type="PROSITE" id="PS00061">
    <property type="entry name" value="ADH_SHORT"/>
    <property type="match status" value="1"/>
</dbReference>
<dbReference type="EMBL" id="CP029479">
    <property type="protein sequence ID" value="AWM76483.1"/>
    <property type="molecule type" value="Genomic_DNA"/>
</dbReference>
<gene>
    <name evidence="6" type="ORF">HYN04_01110</name>
</gene>
<evidence type="ECO:0000256" key="3">
    <source>
        <dbReference type="ARBA" id="ARBA00066641"/>
    </source>
</evidence>
<dbReference type="AlphaFoldDB" id="A0A2Z3HJ18"/>
<dbReference type="Gene3D" id="3.40.50.720">
    <property type="entry name" value="NAD(P)-binding Rossmann-like Domain"/>
    <property type="match status" value="1"/>
</dbReference>
<comment type="similarity">
    <text evidence="1 5">Belongs to the short-chain dehydrogenases/reductases (SDR) family.</text>
</comment>
<sequence length="286" mass="30208">MQDLAGKTAFITGGASGLGLAMAHAFGAAGMNVMLADIETEALARAVAELEARQVRVAAVQCDVTDRAALVAAARETVAAFGKVHVLCNNAGVGAGGAADDMKPADWDWTFQVNLMGVIYGFEAFLPHIRAHGEGGAIINTASMAGHMSPPGMEAYSASKFAVVALTEGWAAQLAPENIQVQVLCPGFVRTRINQSGRNRPARFGGPQVREIVPDDRVANGIDPARVGARVLEALQAGDLYIFTHPDMRPFVQMRFQGIMAGFDSADRSQALAGMDYRTPDLDLLP</sequence>
<proteinExistence type="inferred from homology"/>
<keyword evidence="7" id="KW-1185">Reference proteome</keyword>
<evidence type="ECO:0000313" key="6">
    <source>
        <dbReference type="EMBL" id="AWM76483.1"/>
    </source>
</evidence>
<dbReference type="FunFam" id="3.40.50.720:FF:000084">
    <property type="entry name" value="Short-chain dehydrogenase reductase"/>
    <property type="match status" value="1"/>
</dbReference>
<evidence type="ECO:0000256" key="2">
    <source>
        <dbReference type="ARBA" id="ARBA00023002"/>
    </source>
</evidence>
<evidence type="ECO:0000313" key="7">
    <source>
        <dbReference type="Proteomes" id="UP000247763"/>
    </source>
</evidence>
<dbReference type="OrthoDB" id="7191281at2"/>
<keyword evidence="2" id="KW-0560">Oxidoreductase</keyword>
<dbReference type="InterPro" id="IPR036291">
    <property type="entry name" value="NAD(P)-bd_dom_sf"/>
</dbReference>
<dbReference type="PANTHER" id="PTHR43391">
    <property type="entry name" value="RETINOL DEHYDROGENASE-RELATED"/>
    <property type="match status" value="1"/>
</dbReference>
<evidence type="ECO:0000256" key="1">
    <source>
        <dbReference type="ARBA" id="ARBA00006484"/>
    </source>
</evidence>
<dbReference type="CDD" id="cd05233">
    <property type="entry name" value="SDR_c"/>
    <property type="match status" value="1"/>
</dbReference>
<dbReference type="SUPFAM" id="SSF51735">
    <property type="entry name" value="NAD(P)-binding Rossmann-fold domains"/>
    <property type="match status" value="1"/>
</dbReference>
<evidence type="ECO:0000256" key="4">
    <source>
        <dbReference type="ARBA" id="ARBA00069939"/>
    </source>
</evidence>
<dbReference type="GO" id="GO:0047838">
    <property type="term" value="F:D-xylose 1-dehydrogenase (NAD+) activity"/>
    <property type="evidence" value="ECO:0007669"/>
    <property type="project" value="UniProtKB-EC"/>
</dbReference>
<name>A0A2Z3HJ18_9CAUL</name>
<dbReference type="RefSeq" id="WP_110449052.1">
    <property type="nucleotide sequence ID" value="NZ_CP029479.1"/>
</dbReference>
<dbReference type="KEGG" id="phb:HYN04_01110"/>
<dbReference type="InterPro" id="IPR002347">
    <property type="entry name" value="SDR_fam"/>
</dbReference>
<dbReference type="Proteomes" id="UP000247763">
    <property type="component" value="Chromosome"/>
</dbReference>